<protein>
    <recommendedName>
        <fullName evidence="1">Corticotropin-releasing factor binding protein C-terminal domain-containing protein</fullName>
    </recommendedName>
</protein>
<sequence>MRSVRGRNCTFSMIQPTLLIITRIRILPNQKYTNSSFVVPYVQILKGETFDSNDMNVVAEFTRPTVSDEVLKFTLFGSHAAVRMTSYGHQDNEIWFSYSRISEPSQF</sequence>
<keyword evidence="3" id="KW-1185">Reference proteome</keyword>
<reference evidence="2" key="4">
    <citation type="submission" date="2025-09" db="UniProtKB">
        <authorList>
            <consortium name="Ensembl"/>
        </authorList>
    </citation>
    <scope>IDENTIFICATION</scope>
</reference>
<evidence type="ECO:0000259" key="1">
    <source>
        <dbReference type="Pfam" id="PF23541"/>
    </source>
</evidence>
<name>H2XY29_CIOIN</name>
<dbReference type="Ensembl" id="ENSCINT00000034379.1">
    <property type="protein sequence ID" value="ENSCINP00000034563.1"/>
    <property type="gene ID" value="ENSCING00000021925.1"/>
</dbReference>
<dbReference type="AlphaFoldDB" id="H2XY29"/>
<reference evidence="3" key="1">
    <citation type="journal article" date="2002" name="Science">
        <title>The draft genome of Ciona intestinalis: insights into chordate and vertebrate origins.</title>
        <authorList>
            <person name="Dehal P."/>
            <person name="Satou Y."/>
            <person name="Campbell R.K."/>
            <person name="Chapman J."/>
            <person name="Degnan B."/>
            <person name="De Tomaso A."/>
            <person name="Davidson B."/>
            <person name="Di Gregorio A."/>
            <person name="Gelpke M."/>
            <person name="Goodstein D.M."/>
            <person name="Harafuji N."/>
            <person name="Hastings K.E."/>
            <person name="Ho I."/>
            <person name="Hotta K."/>
            <person name="Huang W."/>
            <person name="Kawashima T."/>
            <person name="Lemaire P."/>
            <person name="Martinez D."/>
            <person name="Meinertzhagen I.A."/>
            <person name="Necula S."/>
            <person name="Nonaka M."/>
            <person name="Putnam N."/>
            <person name="Rash S."/>
            <person name="Saiga H."/>
            <person name="Satake M."/>
            <person name="Terry A."/>
            <person name="Yamada L."/>
            <person name="Wang H.G."/>
            <person name="Awazu S."/>
            <person name="Azumi K."/>
            <person name="Boore J."/>
            <person name="Branno M."/>
            <person name="Chin-Bow S."/>
            <person name="DeSantis R."/>
            <person name="Doyle S."/>
            <person name="Francino P."/>
            <person name="Keys D.N."/>
            <person name="Haga S."/>
            <person name="Hayashi H."/>
            <person name="Hino K."/>
            <person name="Imai K.S."/>
            <person name="Inaba K."/>
            <person name="Kano S."/>
            <person name="Kobayashi K."/>
            <person name="Kobayashi M."/>
            <person name="Lee B.I."/>
            <person name="Makabe K.W."/>
            <person name="Manohar C."/>
            <person name="Matassi G."/>
            <person name="Medina M."/>
            <person name="Mochizuki Y."/>
            <person name="Mount S."/>
            <person name="Morishita T."/>
            <person name="Miura S."/>
            <person name="Nakayama A."/>
            <person name="Nishizaka S."/>
            <person name="Nomoto H."/>
            <person name="Ohta F."/>
            <person name="Oishi K."/>
            <person name="Rigoutsos I."/>
            <person name="Sano M."/>
            <person name="Sasaki A."/>
            <person name="Sasakura Y."/>
            <person name="Shoguchi E."/>
            <person name="Shin-i T."/>
            <person name="Spagnuolo A."/>
            <person name="Stainier D."/>
            <person name="Suzuki M.M."/>
            <person name="Tassy O."/>
            <person name="Takatori N."/>
            <person name="Tokuoka M."/>
            <person name="Yagi K."/>
            <person name="Yoshizaki F."/>
            <person name="Wada S."/>
            <person name="Zhang C."/>
            <person name="Hyatt P.D."/>
            <person name="Larimer F."/>
            <person name="Detter C."/>
            <person name="Doggett N."/>
            <person name="Glavina T."/>
            <person name="Hawkins T."/>
            <person name="Richardson P."/>
            <person name="Lucas S."/>
            <person name="Kohara Y."/>
            <person name="Levine M."/>
            <person name="Satoh N."/>
            <person name="Rokhsar D.S."/>
        </authorList>
    </citation>
    <scope>NUCLEOTIDE SEQUENCE [LARGE SCALE GENOMIC DNA]</scope>
</reference>
<feature type="domain" description="Corticotropin-releasing factor binding protein C-terminal" evidence="1">
    <location>
        <begin position="6"/>
        <end position="102"/>
    </location>
</feature>
<dbReference type="EMBL" id="EAAA01000800">
    <property type="status" value="NOT_ANNOTATED_CDS"/>
    <property type="molecule type" value="Genomic_DNA"/>
</dbReference>
<evidence type="ECO:0000313" key="3">
    <source>
        <dbReference type="Proteomes" id="UP000008144"/>
    </source>
</evidence>
<organism evidence="2 3">
    <name type="scientific">Ciona intestinalis</name>
    <name type="common">Transparent sea squirt</name>
    <name type="synonym">Ascidia intestinalis</name>
    <dbReference type="NCBI Taxonomy" id="7719"/>
    <lineage>
        <taxon>Eukaryota</taxon>
        <taxon>Metazoa</taxon>
        <taxon>Chordata</taxon>
        <taxon>Tunicata</taxon>
        <taxon>Ascidiacea</taxon>
        <taxon>Phlebobranchia</taxon>
        <taxon>Cionidae</taxon>
        <taxon>Ciona</taxon>
    </lineage>
</organism>
<proteinExistence type="predicted"/>
<dbReference type="Proteomes" id="UP000008144">
    <property type="component" value="Chromosome 11"/>
</dbReference>
<reference evidence="2" key="3">
    <citation type="submission" date="2025-08" db="UniProtKB">
        <authorList>
            <consortium name="Ensembl"/>
        </authorList>
    </citation>
    <scope>IDENTIFICATION</scope>
</reference>
<dbReference type="InParanoid" id="H2XY29"/>
<accession>H2XY29</accession>
<dbReference type="Pfam" id="PF23541">
    <property type="entry name" value="CRF-BP_C"/>
    <property type="match status" value="1"/>
</dbReference>
<dbReference type="InterPro" id="IPR056178">
    <property type="entry name" value="CRF-BP_C"/>
</dbReference>
<reference evidence="2" key="2">
    <citation type="journal article" date="2008" name="Genome Biol.">
        <title>Improved genome assembly and evidence-based global gene model set for the chordate Ciona intestinalis: new insight into intron and operon populations.</title>
        <authorList>
            <person name="Satou Y."/>
            <person name="Mineta K."/>
            <person name="Ogasawara M."/>
            <person name="Sasakura Y."/>
            <person name="Shoguchi E."/>
            <person name="Ueno K."/>
            <person name="Yamada L."/>
            <person name="Matsumoto J."/>
            <person name="Wasserscheid J."/>
            <person name="Dewar K."/>
            <person name="Wiley G.B."/>
            <person name="Macmil S.L."/>
            <person name="Roe B.A."/>
            <person name="Zeller R.W."/>
            <person name="Hastings K.E."/>
            <person name="Lemaire P."/>
            <person name="Lindquist E."/>
            <person name="Endo T."/>
            <person name="Hotta K."/>
            <person name="Inaba K."/>
        </authorList>
    </citation>
    <scope>NUCLEOTIDE SEQUENCE [LARGE SCALE GENOMIC DNA]</scope>
    <source>
        <strain evidence="2">wild type</strain>
    </source>
</reference>
<dbReference type="HOGENOM" id="CLU_2209074_0_0_1"/>
<evidence type="ECO:0000313" key="2">
    <source>
        <dbReference type="Ensembl" id="ENSCINP00000034563.1"/>
    </source>
</evidence>